<organism evidence="3 4">
    <name type="scientific">Prorocentrum cordatum</name>
    <dbReference type="NCBI Taxonomy" id="2364126"/>
    <lineage>
        <taxon>Eukaryota</taxon>
        <taxon>Sar</taxon>
        <taxon>Alveolata</taxon>
        <taxon>Dinophyceae</taxon>
        <taxon>Prorocentrales</taxon>
        <taxon>Prorocentraceae</taxon>
        <taxon>Prorocentrum</taxon>
    </lineage>
</organism>
<evidence type="ECO:0000313" key="4">
    <source>
        <dbReference type="Proteomes" id="UP001189429"/>
    </source>
</evidence>
<evidence type="ECO:0000256" key="1">
    <source>
        <dbReference type="SAM" id="MobiDB-lite"/>
    </source>
</evidence>
<dbReference type="Pfam" id="PF13621">
    <property type="entry name" value="Cupin_8"/>
    <property type="match status" value="1"/>
</dbReference>
<dbReference type="InterPro" id="IPR041667">
    <property type="entry name" value="Cupin_8"/>
</dbReference>
<comment type="caution">
    <text evidence="3">The sequence shown here is derived from an EMBL/GenBank/DDBJ whole genome shotgun (WGS) entry which is preliminary data.</text>
</comment>
<accession>A0ABN9TBL0</accession>
<dbReference type="EMBL" id="CAUYUJ010014545">
    <property type="protein sequence ID" value="CAK0843037.1"/>
    <property type="molecule type" value="Genomic_DNA"/>
</dbReference>
<evidence type="ECO:0000313" key="3">
    <source>
        <dbReference type="EMBL" id="CAK0843037.1"/>
    </source>
</evidence>
<gene>
    <name evidence="3" type="ORF">PCOR1329_LOCUS37492</name>
</gene>
<evidence type="ECO:0000259" key="2">
    <source>
        <dbReference type="PROSITE" id="PS51184"/>
    </source>
</evidence>
<sequence length="1348" mass="147100">MEWARAAAAGAGGLAQLGSLWHGQRCTCQVDLGEGFSVDRELLRLLEGQLQRFGPANLTLPEIPDVRSPRQGQRVLVSYDVAPRELLGHERLSRARAHEGSWVVATPEREIYLEDLQDGIESLVPLGPMGGLPSGWGRRPTHMFRGSSQGPLHQAESLRPQAEGAVLAEQGRRDLGLGAARPVHLPASAPPPLALEGDPATDEGEWRLSRGEARLGERMGAAELGAGCRRGDRGVAQEAASLTTTTAFDDWPISGPRTAEWLAREIARQELTPVRRHFWWRQLLGLGPSDWDVGEHESLSWLFECALTYDQLNFGSDSGHLDNDGLFMGEEGRHGRALVALALETWISQKLSEESAVLKERRRAMEGRFAQRGSAALTPSGCGGVAAGCGQLGQGPGPTTLCRHRPGAWSALRGCGSGYACDGVVAGEFATYQRGRLALPAVGNQAIDLVSCLPDHYQKLLEESGRVIRLPAACTQDVAAKANELDIAMDPILSRPSPTWSCQLVKSCGSARGTSNCYYQFLLPVDLRADFVLPAMPRRARPRRLRDLFPAGAELVHIQVRVAPMGWSWAVALVQAANVELLRSGPLGSRRWLCNRRCAPAVAGREPAALLCIDNFASLRAVKEAVQVDGDSMERQLRGRGLATHDVSGPQVDVDLLGFHFDGGKGAIHIAPKRFWRLVLSLDYILTHPLLTGAELERLIGHLTYVLLLRREMLSLLSASYIFISKCYARTWAPGVMAVDASLTGLGAVECAAAPAEVGRVGRVRERWRFKGRELLAESSRARSMREGAVGDSAFPDVPADLCKSSLWKTVASRRWRHKAPIQLLEGEALLWAMWRQVRRVAHRGCRLLFLSDSMCICCAVAKGTAAEPPAATALPWHRLLGSSVSGPELETVGPPTQPNYLRCPRGLCRWLGLVTLPDWSAPEAAKPLSAMLWARLALGRHLRVVLPRSSRALLGRGRKRPGPSRPSPPWLVLCGVLDILLLKGQGALACALSGFRWGALLLHPEELLVPIKSGKQGDSRLLGAPELLWRTPALSERMAQLGPRAPLWSFGYAQLRAEFEESLAALGLRGLGATLPGLRRGGVSPDRIAGRRSQGEVARRGRGQAGLWVIRCERHGRLALPVEKVPPVAQQQLRLSMQRLPGLSGLSSTRRSTEFAWAENESPSRTCGADIVDVLPSFYQVSLGVTGAITRLHEQIGGAHAWLTQIEGRRLFYLFSPSEARNTCTVECSSGRGQPGFARRVALVDVMSPSAKRHPGFADARAQMVILYMGHTLLVPAGWSWYSVALEPSVTLYHPFWNLENRAFFTDGFRQYVDVSGLPVHLMDRVQPSLDLIKDHVEGDDDSDLDV</sequence>
<dbReference type="Gene3D" id="2.60.120.650">
    <property type="entry name" value="Cupin"/>
    <property type="match status" value="1"/>
</dbReference>
<dbReference type="Proteomes" id="UP001189429">
    <property type="component" value="Unassembled WGS sequence"/>
</dbReference>
<dbReference type="PROSITE" id="PS51184">
    <property type="entry name" value="JMJC"/>
    <property type="match status" value="1"/>
</dbReference>
<keyword evidence="4" id="KW-1185">Reference proteome</keyword>
<reference evidence="3" key="1">
    <citation type="submission" date="2023-10" db="EMBL/GenBank/DDBJ databases">
        <authorList>
            <person name="Chen Y."/>
            <person name="Shah S."/>
            <person name="Dougan E. K."/>
            <person name="Thang M."/>
            <person name="Chan C."/>
        </authorList>
    </citation>
    <scope>NUCLEOTIDE SEQUENCE [LARGE SCALE GENOMIC DNA]</scope>
</reference>
<protein>
    <recommendedName>
        <fullName evidence="2">JmjC domain-containing protein</fullName>
    </recommendedName>
</protein>
<name>A0ABN9TBL0_9DINO</name>
<feature type="region of interest" description="Disordered" evidence="1">
    <location>
        <begin position="185"/>
        <end position="204"/>
    </location>
</feature>
<dbReference type="SUPFAM" id="SSF51197">
    <property type="entry name" value="Clavaminate synthase-like"/>
    <property type="match status" value="1"/>
</dbReference>
<dbReference type="InterPro" id="IPR003347">
    <property type="entry name" value="JmjC_dom"/>
</dbReference>
<feature type="domain" description="JmjC" evidence="2">
    <location>
        <begin position="1152"/>
        <end position="1314"/>
    </location>
</feature>
<proteinExistence type="predicted"/>